<proteinExistence type="inferred from homology"/>
<reference evidence="10" key="1">
    <citation type="submission" date="2024-07" db="EMBL/GenBank/DDBJ databases">
        <authorList>
            <person name="Kim Y.J."/>
            <person name="Jeong J.Y."/>
        </authorList>
    </citation>
    <scope>NUCLEOTIDE SEQUENCE</scope>
    <source>
        <strain evidence="10">GIHE-MW2</strain>
    </source>
</reference>
<evidence type="ECO:0000256" key="2">
    <source>
        <dbReference type="ARBA" id="ARBA00005381"/>
    </source>
</evidence>
<comment type="subunit">
    <text evidence="3">Heterotetramer of two alpha and two beta subunits.</text>
</comment>
<dbReference type="GO" id="GO:0009190">
    <property type="term" value="P:cyclic nucleotide biosynthetic process"/>
    <property type="evidence" value="ECO:0007669"/>
    <property type="project" value="InterPro"/>
</dbReference>
<evidence type="ECO:0000256" key="1">
    <source>
        <dbReference type="ARBA" id="ARBA00004230"/>
    </source>
</evidence>
<comment type="similarity">
    <text evidence="2">Belongs to the adenylyl cyclase class-3 family.</text>
</comment>
<keyword evidence="7" id="KW-0966">Cell projection</keyword>
<organism evidence="10">
    <name type="scientific">Planktothricoides raciborskii GIHE-MW2</name>
    <dbReference type="NCBI Taxonomy" id="2792601"/>
    <lineage>
        <taxon>Bacteria</taxon>
        <taxon>Bacillati</taxon>
        <taxon>Cyanobacteriota</taxon>
        <taxon>Cyanophyceae</taxon>
        <taxon>Oscillatoriophycideae</taxon>
        <taxon>Oscillatoriales</taxon>
        <taxon>Oscillatoriaceae</taxon>
        <taxon>Planktothricoides</taxon>
    </lineage>
</organism>
<dbReference type="RefSeq" id="WP_190879674.1">
    <property type="nucleotide sequence ID" value="NZ_CP159837.1"/>
</dbReference>
<evidence type="ECO:0000256" key="3">
    <source>
        <dbReference type="ARBA" id="ARBA00011103"/>
    </source>
</evidence>
<evidence type="ECO:0000256" key="6">
    <source>
        <dbReference type="ARBA" id="ARBA00023069"/>
    </source>
</evidence>
<dbReference type="PANTHER" id="PTHR43081:SF1">
    <property type="entry name" value="ADENYLATE CYCLASE, TERMINAL-DIFFERENTIATION SPECIFIC"/>
    <property type="match status" value="1"/>
</dbReference>
<dbReference type="InterPro" id="IPR050697">
    <property type="entry name" value="Adenylyl/Guanylyl_Cyclase_3/4"/>
</dbReference>
<dbReference type="PROSITE" id="PS50125">
    <property type="entry name" value="GUANYLATE_CYCLASE_2"/>
    <property type="match status" value="1"/>
</dbReference>
<evidence type="ECO:0000256" key="4">
    <source>
        <dbReference type="ARBA" id="ARBA00022737"/>
    </source>
</evidence>
<dbReference type="InterPro" id="IPR036046">
    <property type="entry name" value="Acylphosphatase-like_dom_sf"/>
</dbReference>
<dbReference type="PROSITE" id="PS50925">
    <property type="entry name" value="BLUF"/>
    <property type="match status" value="1"/>
</dbReference>
<keyword evidence="6" id="KW-0969">Cilium</keyword>
<feature type="domain" description="Guanylate cyclase" evidence="8">
    <location>
        <begin position="151"/>
        <end position="279"/>
    </location>
</feature>
<keyword evidence="4" id="KW-0677">Repeat</keyword>
<evidence type="ECO:0000259" key="9">
    <source>
        <dbReference type="PROSITE" id="PS50925"/>
    </source>
</evidence>
<sequence>MKRLTYISRFSLNLTAADIEKIGKISQQNNQARNITGVLLCLDGMFFQILEGEAEDIDQIYQRILDDPRHTDILCLKSELNVTERLFPEWSMQIIDLEHNTDLIIQPIKTLLETITESHGILEKYTQNTIFKLIQQGINPLELRPKKIEKIIMFSDIVSFSAFADKLPVEHVVYLVDHYLTSCAKIISEAGGEVTKFIGDCVMAYFDADQADAAIQAGLDILLDVAMLRNYAQEDSVLKVLYTGIGITKGMVIEGNLGSSFKKDYTVIGDVVNAASRLEALTRNLPRSLVFSEAVKNSTQKHWDFINLGCYKLKGKNQPIQVYSIDQEITIKCSNGTQVAREITEYLDIIMNFQQPGFL</sequence>
<dbReference type="SUPFAM" id="SSF54975">
    <property type="entry name" value="Acylphosphatase/BLUF domain-like"/>
    <property type="match status" value="1"/>
</dbReference>
<dbReference type="Pfam" id="PF04940">
    <property type="entry name" value="BLUF"/>
    <property type="match status" value="1"/>
</dbReference>
<dbReference type="Gene3D" id="3.30.70.1230">
    <property type="entry name" value="Nucleotide cyclase"/>
    <property type="match status" value="1"/>
</dbReference>
<dbReference type="Pfam" id="PF00211">
    <property type="entry name" value="Guanylate_cyc"/>
    <property type="match status" value="1"/>
</dbReference>
<feature type="domain" description="BLUF" evidence="9">
    <location>
        <begin position="1"/>
        <end position="93"/>
    </location>
</feature>
<dbReference type="SMART" id="SM00044">
    <property type="entry name" value="CYCc"/>
    <property type="match status" value="1"/>
</dbReference>
<keyword evidence="5" id="KW-0282">Flagellum</keyword>
<gene>
    <name evidence="10" type="ORF">ABWT76_001537</name>
</gene>
<comment type="subcellular location">
    <subcellularLocation>
        <location evidence="1">Cell projection</location>
        <location evidence="1">Cilium</location>
        <location evidence="1">Flagellum</location>
    </subcellularLocation>
</comment>
<evidence type="ECO:0000259" key="8">
    <source>
        <dbReference type="PROSITE" id="PS50125"/>
    </source>
</evidence>
<dbReference type="PANTHER" id="PTHR43081">
    <property type="entry name" value="ADENYLATE CYCLASE, TERMINAL-DIFFERENTIATION SPECIFIC-RELATED"/>
    <property type="match status" value="1"/>
</dbReference>
<dbReference type="SMART" id="SM01034">
    <property type="entry name" value="BLUF"/>
    <property type="match status" value="1"/>
</dbReference>
<dbReference type="GO" id="GO:0004016">
    <property type="term" value="F:adenylate cyclase activity"/>
    <property type="evidence" value="ECO:0007669"/>
    <property type="project" value="UniProtKB-ARBA"/>
</dbReference>
<dbReference type="InterPro" id="IPR029787">
    <property type="entry name" value="Nucleotide_cyclase"/>
</dbReference>
<evidence type="ECO:0000313" key="10">
    <source>
        <dbReference type="EMBL" id="XCM38677.1"/>
    </source>
</evidence>
<name>A0AAU8JKN1_9CYAN</name>
<dbReference type="EMBL" id="CP159837">
    <property type="protein sequence ID" value="XCM38677.1"/>
    <property type="molecule type" value="Genomic_DNA"/>
</dbReference>
<accession>A0AAU8JKN1</accession>
<dbReference type="SUPFAM" id="SSF55073">
    <property type="entry name" value="Nucleotide cyclase"/>
    <property type="match status" value="1"/>
</dbReference>
<evidence type="ECO:0000256" key="5">
    <source>
        <dbReference type="ARBA" id="ARBA00022846"/>
    </source>
</evidence>
<dbReference type="Gene3D" id="3.30.70.100">
    <property type="match status" value="1"/>
</dbReference>
<dbReference type="GO" id="GO:0071949">
    <property type="term" value="F:FAD binding"/>
    <property type="evidence" value="ECO:0007669"/>
    <property type="project" value="InterPro"/>
</dbReference>
<evidence type="ECO:0000256" key="7">
    <source>
        <dbReference type="ARBA" id="ARBA00023273"/>
    </source>
</evidence>
<dbReference type="InterPro" id="IPR001054">
    <property type="entry name" value="A/G_cyclase"/>
</dbReference>
<dbReference type="AlphaFoldDB" id="A0AAU8JKN1"/>
<dbReference type="CDD" id="cd07302">
    <property type="entry name" value="CHD"/>
    <property type="match status" value="1"/>
</dbReference>
<dbReference type="GO" id="GO:0009882">
    <property type="term" value="F:blue light photoreceptor activity"/>
    <property type="evidence" value="ECO:0007669"/>
    <property type="project" value="InterPro"/>
</dbReference>
<dbReference type="InterPro" id="IPR007024">
    <property type="entry name" value="BLUF_domain"/>
</dbReference>
<protein>
    <submittedName>
        <fullName evidence="10">BLUF domain-containing protein</fullName>
    </submittedName>
</protein>